<evidence type="ECO:0000256" key="9">
    <source>
        <dbReference type="RuleBase" id="RU363079"/>
    </source>
</evidence>
<keyword evidence="6" id="KW-0967">Endosome</keyword>
<comment type="similarity">
    <text evidence="3 9">Belongs to the nonaspanin (TM9SF) (TC 9.A.2) family.</text>
</comment>
<dbReference type="InterPro" id="IPR004240">
    <property type="entry name" value="EMP70"/>
</dbReference>
<dbReference type="PANTHER" id="PTHR10766">
    <property type="entry name" value="TRANSMEMBRANE 9 SUPERFAMILY PROTEIN"/>
    <property type="match status" value="1"/>
</dbReference>
<feature type="transmembrane region" description="Helical" evidence="9">
    <location>
        <begin position="83"/>
        <end position="101"/>
    </location>
</feature>
<evidence type="ECO:0000256" key="4">
    <source>
        <dbReference type="ARBA" id="ARBA00022692"/>
    </source>
</evidence>
<gene>
    <name evidence="10" type="ORF">B296_00031399</name>
</gene>
<keyword evidence="4 9" id="KW-0812">Transmembrane</keyword>
<dbReference type="Pfam" id="PF02990">
    <property type="entry name" value="EMP70"/>
    <property type="match status" value="1"/>
</dbReference>
<dbReference type="Proteomes" id="UP000287651">
    <property type="component" value="Unassembled WGS sequence"/>
</dbReference>
<dbReference type="PANTHER" id="PTHR10766:SF41">
    <property type="entry name" value="TRANSMEMBRANE 9 SUPERFAMILY MEMBER 3"/>
    <property type="match status" value="1"/>
</dbReference>
<protein>
    <recommendedName>
        <fullName evidence="9">Transmembrane 9 superfamily member</fullName>
    </recommendedName>
</protein>
<sequence>MQYCLLKLSDLVTFFRQYQNDDHVTLWVNKVGPYNNPQETYNYYILPFCQLPGNAAHKWGGLGEVLGGNQLVDSQIEMKFRSMWSMICLYGVCVVCVYHIFLEGDISMLILLTYNYQYSGFIGETDKTNENQHYLFTHKDIVVKYNGDQVGKFSDVKDLE</sequence>
<evidence type="ECO:0000256" key="3">
    <source>
        <dbReference type="ARBA" id="ARBA00005227"/>
    </source>
</evidence>
<comment type="caution">
    <text evidence="9">Lacks conserved residue(s) required for the propagation of feature annotation.</text>
</comment>
<keyword evidence="5" id="KW-0732">Signal</keyword>
<evidence type="ECO:0000256" key="1">
    <source>
        <dbReference type="ARBA" id="ARBA00004337"/>
    </source>
</evidence>
<evidence type="ECO:0000256" key="2">
    <source>
        <dbReference type="ARBA" id="ARBA00004653"/>
    </source>
</evidence>
<evidence type="ECO:0000256" key="6">
    <source>
        <dbReference type="ARBA" id="ARBA00022753"/>
    </source>
</evidence>
<organism evidence="10 11">
    <name type="scientific">Ensete ventricosum</name>
    <name type="common">Abyssinian banana</name>
    <name type="synonym">Musa ensete</name>
    <dbReference type="NCBI Taxonomy" id="4639"/>
    <lineage>
        <taxon>Eukaryota</taxon>
        <taxon>Viridiplantae</taxon>
        <taxon>Streptophyta</taxon>
        <taxon>Embryophyta</taxon>
        <taxon>Tracheophyta</taxon>
        <taxon>Spermatophyta</taxon>
        <taxon>Magnoliopsida</taxon>
        <taxon>Liliopsida</taxon>
        <taxon>Zingiberales</taxon>
        <taxon>Musaceae</taxon>
        <taxon>Ensete</taxon>
    </lineage>
</organism>
<dbReference type="AlphaFoldDB" id="A0A427A5S4"/>
<reference evidence="10 11" key="1">
    <citation type="journal article" date="2014" name="Agronomy (Basel)">
        <title>A Draft Genome Sequence for Ensete ventricosum, the Drought-Tolerant Tree Against Hunger.</title>
        <authorList>
            <person name="Harrison J."/>
            <person name="Moore K.A."/>
            <person name="Paszkiewicz K."/>
            <person name="Jones T."/>
            <person name="Grant M."/>
            <person name="Ambacheew D."/>
            <person name="Muzemil S."/>
            <person name="Studholme D.J."/>
        </authorList>
    </citation>
    <scope>NUCLEOTIDE SEQUENCE [LARGE SCALE GENOMIC DNA]</scope>
</reference>
<comment type="subcellular location">
    <subcellularLocation>
        <location evidence="1">Endosome membrane</location>
        <topology evidence="1">Multi-pass membrane protein</topology>
    </subcellularLocation>
    <subcellularLocation>
        <location evidence="2">Golgi apparatus membrane</location>
        <topology evidence="2">Multi-pass membrane protein</topology>
    </subcellularLocation>
</comment>
<evidence type="ECO:0000313" key="11">
    <source>
        <dbReference type="Proteomes" id="UP000287651"/>
    </source>
</evidence>
<name>A0A427A5S4_ENSVE</name>
<evidence type="ECO:0000313" key="10">
    <source>
        <dbReference type="EMBL" id="RRT71534.1"/>
    </source>
</evidence>
<keyword evidence="8 9" id="KW-0472">Membrane</keyword>
<dbReference type="EMBL" id="AMZH03003683">
    <property type="protein sequence ID" value="RRT71534.1"/>
    <property type="molecule type" value="Genomic_DNA"/>
</dbReference>
<proteinExistence type="inferred from homology"/>
<accession>A0A427A5S4</accession>
<evidence type="ECO:0000256" key="5">
    <source>
        <dbReference type="ARBA" id="ARBA00022729"/>
    </source>
</evidence>
<dbReference type="GO" id="GO:0072657">
    <property type="term" value="P:protein localization to membrane"/>
    <property type="evidence" value="ECO:0007669"/>
    <property type="project" value="TreeGrafter"/>
</dbReference>
<dbReference type="GO" id="GO:0010008">
    <property type="term" value="C:endosome membrane"/>
    <property type="evidence" value="ECO:0007669"/>
    <property type="project" value="UniProtKB-SubCell"/>
</dbReference>
<dbReference type="GO" id="GO:0000139">
    <property type="term" value="C:Golgi membrane"/>
    <property type="evidence" value="ECO:0007669"/>
    <property type="project" value="UniProtKB-SubCell"/>
</dbReference>
<evidence type="ECO:0000256" key="7">
    <source>
        <dbReference type="ARBA" id="ARBA00022989"/>
    </source>
</evidence>
<keyword evidence="7 9" id="KW-1133">Transmembrane helix</keyword>
<comment type="caution">
    <text evidence="10">The sequence shown here is derived from an EMBL/GenBank/DDBJ whole genome shotgun (WGS) entry which is preliminary data.</text>
</comment>
<evidence type="ECO:0000256" key="8">
    <source>
        <dbReference type="ARBA" id="ARBA00023136"/>
    </source>
</evidence>